<sequence length="145" mass="15014">MTRFRLLRSSRVRGPVTLLAVLLVACTPAIAGEVYQWKDANGVTHYSDSPPAGSPYESRQLAVRDPQVTSADAGAPTENPNCQSARANLSQLESGGPVGIDEDGDGKADGTLNDAQRAAQKQLAEAAIRVHCTAPAAASGNDGDA</sequence>
<feature type="region of interest" description="Disordered" evidence="1">
    <location>
        <begin position="45"/>
        <end position="118"/>
    </location>
</feature>
<evidence type="ECO:0000256" key="2">
    <source>
        <dbReference type="SAM" id="SignalP"/>
    </source>
</evidence>
<evidence type="ECO:0000256" key="1">
    <source>
        <dbReference type="SAM" id="MobiDB-lite"/>
    </source>
</evidence>
<keyword evidence="2" id="KW-0732">Signal</keyword>
<gene>
    <name evidence="4" type="ORF">H4F99_05720</name>
</gene>
<evidence type="ECO:0000313" key="5">
    <source>
        <dbReference type="Proteomes" id="UP000552587"/>
    </source>
</evidence>
<dbReference type="Proteomes" id="UP000552587">
    <property type="component" value="Unassembled WGS sequence"/>
</dbReference>
<organism evidence="4 5">
    <name type="scientific">Marilutibacter penaei</name>
    <dbReference type="NCBI Taxonomy" id="2759900"/>
    <lineage>
        <taxon>Bacteria</taxon>
        <taxon>Pseudomonadati</taxon>
        <taxon>Pseudomonadota</taxon>
        <taxon>Gammaproteobacteria</taxon>
        <taxon>Lysobacterales</taxon>
        <taxon>Lysobacteraceae</taxon>
        <taxon>Marilutibacter</taxon>
    </lineage>
</organism>
<evidence type="ECO:0000313" key="4">
    <source>
        <dbReference type="EMBL" id="MBB1087987.1"/>
    </source>
</evidence>
<evidence type="ECO:0000259" key="3">
    <source>
        <dbReference type="Pfam" id="PF13511"/>
    </source>
</evidence>
<feature type="compositionally biased region" description="Polar residues" evidence="1">
    <location>
        <begin position="78"/>
        <end position="93"/>
    </location>
</feature>
<dbReference type="Pfam" id="PF13511">
    <property type="entry name" value="DUF4124"/>
    <property type="match status" value="1"/>
</dbReference>
<feature type="signal peptide" evidence="2">
    <location>
        <begin position="1"/>
        <end position="31"/>
    </location>
</feature>
<feature type="chain" id="PRO_5030774800" evidence="2">
    <location>
        <begin position="32"/>
        <end position="145"/>
    </location>
</feature>
<feature type="domain" description="DUF4124" evidence="3">
    <location>
        <begin position="22"/>
        <end position="72"/>
    </location>
</feature>
<comment type="caution">
    <text evidence="4">The sequence shown here is derived from an EMBL/GenBank/DDBJ whole genome shotgun (WGS) entry which is preliminary data.</text>
</comment>
<dbReference type="RefSeq" id="WP_182668760.1">
    <property type="nucleotide sequence ID" value="NZ_JACHTE010000003.1"/>
</dbReference>
<accession>A0A7W3U2Z0</accession>
<keyword evidence="5" id="KW-1185">Reference proteome</keyword>
<reference evidence="4 5" key="1">
    <citation type="submission" date="2020-07" db="EMBL/GenBank/DDBJ databases">
        <authorList>
            <person name="Xu S."/>
            <person name="Li A."/>
        </authorList>
    </citation>
    <scope>NUCLEOTIDE SEQUENCE [LARGE SCALE GENOMIC DNA]</scope>
    <source>
        <strain evidence="4 5">SG-8</strain>
    </source>
</reference>
<name>A0A7W3U2Z0_9GAMM</name>
<proteinExistence type="predicted"/>
<dbReference type="InterPro" id="IPR025392">
    <property type="entry name" value="DUF4124"/>
</dbReference>
<dbReference type="EMBL" id="JACHTE010000003">
    <property type="protein sequence ID" value="MBB1087987.1"/>
    <property type="molecule type" value="Genomic_DNA"/>
</dbReference>
<dbReference type="AlphaFoldDB" id="A0A7W3U2Z0"/>
<protein>
    <submittedName>
        <fullName evidence="4">DUF4124 domain-containing protein</fullName>
    </submittedName>
</protein>
<dbReference type="PROSITE" id="PS51257">
    <property type="entry name" value="PROKAR_LIPOPROTEIN"/>
    <property type="match status" value="1"/>
</dbReference>